<organism evidence="9 10">
    <name type="scientific">Vallitalea longa</name>
    <dbReference type="NCBI Taxonomy" id="2936439"/>
    <lineage>
        <taxon>Bacteria</taxon>
        <taxon>Bacillati</taxon>
        <taxon>Bacillota</taxon>
        <taxon>Clostridia</taxon>
        <taxon>Lachnospirales</taxon>
        <taxon>Vallitaleaceae</taxon>
        <taxon>Vallitalea</taxon>
    </lineage>
</organism>
<feature type="transmembrane region" description="Helical" evidence="8">
    <location>
        <begin position="375"/>
        <end position="394"/>
    </location>
</feature>
<evidence type="ECO:0000256" key="5">
    <source>
        <dbReference type="ARBA" id="ARBA00022692"/>
    </source>
</evidence>
<evidence type="ECO:0000256" key="1">
    <source>
        <dbReference type="ARBA" id="ARBA00004651"/>
    </source>
</evidence>
<keyword evidence="3" id="KW-0813">Transport</keyword>
<evidence type="ECO:0000256" key="2">
    <source>
        <dbReference type="ARBA" id="ARBA00008821"/>
    </source>
</evidence>
<feature type="transmembrane region" description="Helical" evidence="8">
    <location>
        <begin position="21"/>
        <end position="47"/>
    </location>
</feature>
<reference evidence="9" key="1">
    <citation type="submission" date="2022-06" db="EMBL/GenBank/DDBJ databases">
        <title>Vallitalea longa sp. nov., an anaerobic bacterium isolated from marine sediment.</title>
        <authorList>
            <person name="Hirano S."/>
            <person name="Terahara T."/>
            <person name="Mori K."/>
            <person name="Hamada M."/>
            <person name="Matsumoto R."/>
            <person name="Kobayashi T."/>
        </authorList>
    </citation>
    <scope>NUCLEOTIDE SEQUENCE</scope>
    <source>
        <strain evidence="9">SH18-1</strain>
    </source>
</reference>
<dbReference type="NCBIfam" id="TIGR00801">
    <property type="entry name" value="ncs2"/>
    <property type="match status" value="1"/>
</dbReference>
<evidence type="ECO:0000313" key="10">
    <source>
        <dbReference type="Proteomes" id="UP001144256"/>
    </source>
</evidence>
<dbReference type="GO" id="GO:0042907">
    <property type="term" value="F:xanthine transmembrane transporter activity"/>
    <property type="evidence" value="ECO:0007669"/>
    <property type="project" value="TreeGrafter"/>
</dbReference>
<feature type="transmembrane region" description="Helical" evidence="8">
    <location>
        <begin position="67"/>
        <end position="95"/>
    </location>
</feature>
<feature type="transmembrane region" description="Helical" evidence="8">
    <location>
        <begin position="134"/>
        <end position="154"/>
    </location>
</feature>
<comment type="caution">
    <text evidence="9">The sequence shown here is derived from an EMBL/GenBank/DDBJ whole genome shotgun (WGS) entry which is preliminary data.</text>
</comment>
<comment type="similarity">
    <text evidence="2">Belongs to the nucleobase:cation symporter-2 (NCS2) (TC 2.A.40) family.</text>
</comment>
<name>A0A9W5Y9B2_9FIRM</name>
<dbReference type="GO" id="GO:0005886">
    <property type="term" value="C:plasma membrane"/>
    <property type="evidence" value="ECO:0007669"/>
    <property type="project" value="UniProtKB-SubCell"/>
</dbReference>
<gene>
    <name evidence="9" type="ORF">SH1V18_21150</name>
</gene>
<dbReference type="AlphaFoldDB" id="A0A9W5Y9B2"/>
<dbReference type="InterPro" id="IPR017588">
    <property type="entry name" value="UacT-like"/>
</dbReference>
<evidence type="ECO:0000313" key="9">
    <source>
        <dbReference type="EMBL" id="GKX29635.1"/>
    </source>
</evidence>
<dbReference type="NCBIfam" id="NF037981">
    <property type="entry name" value="NCS2_1"/>
    <property type="match status" value="1"/>
</dbReference>
<dbReference type="Proteomes" id="UP001144256">
    <property type="component" value="Unassembled WGS sequence"/>
</dbReference>
<evidence type="ECO:0000256" key="3">
    <source>
        <dbReference type="ARBA" id="ARBA00022448"/>
    </source>
</evidence>
<evidence type="ECO:0000256" key="8">
    <source>
        <dbReference type="SAM" id="Phobius"/>
    </source>
</evidence>
<feature type="transmembrane region" description="Helical" evidence="8">
    <location>
        <begin position="174"/>
        <end position="191"/>
    </location>
</feature>
<dbReference type="PANTHER" id="PTHR42810:SF2">
    <property type="entry name" value="PURINE PERMEASE C1399.01C-RELATED"/>
    <property type="match status" value="1"/>
</dbReference>
<feature type="transmembrane region" description="Helical" evidence="8">
    <location>
        <begin position="406"/>
        <end position="430"/>
    </location>
</feature>
<comment type="subcellular location">
    <subcellularLocation>
        <location evidence="1">Cell membrane</location>
        <topology evidence="1">Multi-pass membrane protein</topology>
    </subcellularLocation>
</comment>
<proteinExistence type="inferred from homology"/>
<dbReference type="EMBL" id="BRLB01000005">
    <property type="protein sequence ID" value="GKX29635.1"/>
    <property type="molecule type" value="Genomic_DNA"/>
</dbReference>
<evidence type="ECO:0000256" key="4">
    <source>
        <dbReference type="ARBA" id="ARBA00022475"/>
    </source>
</evidence>
<dbReference type="RefSeq" id="WP_281815203.1">
    <property type="nucleotide sequence ID" value="NZ_BRLB01000005.1"/>
</dbReference>
<dbReference type="InterPro" id="IPR006042">
    <property type="entry name" value="Xan_ur_permease"/>
</dbReference>
<feature type="transmembrane region" description="Helical" evidence="8">
    <location>
        <begin position="317"/>
        <end position="336"/>
    </location>
</feature>
<dbReference type="PANTHER" id="PTHR42810">
    <property type="entry name" value="PURINE PERMEASE C1399.01C-RELATED"/>
    <property type="match status" value="1"/>
</dbReference>
<evidence type="ECO:0000256" key="7">
    <source>
        <dbReference type="ARBA" id="ARBA00023136"/>
    </source>
</evidence>
<evidence type="ECO:0000256" key="6">
    <source>
        <dbReference type="ARBA" id="ARBA00022989"/>
    </source>
</evidence>
<sequence>MKTNKKSILFRFDGKPSIKDVAPLGLQHVIAMIVGCVTPALIIAGVAELNPSDKVLLVQSSLFFSGIATLIQIFPIGGIIGSRLPIIMGVSFAYVPTLTAIAGEFNIATLFGAQIVGGLVAILFGVFLKKLSHLFPPLVTGTVILSIGLSLYPVAIKYIAGGAGSPDFGSPQNWIVAMITLAVVIFFNHFTKGTLKLASILIGMIVGYIISIFLGMVSFDAVREASVFQAPRFMHFGINFNTTAIVSMVIMYIVNSVQAIGDLSATTGGGMDRLPTDKELSHGIIGNGFTGVVSAFFGCMPTATYSQNVGIVTVTKVINRWVFIFASFIVILTGLIPKFASILTTIPQCVLGGATISVFAVITMTGIKMIAASDLNMRNSAVIGLSVALGMGIVQVPDSLALFPSWFISIFGKSSVVVTTLVAILLNLILPKNNTKDISTDTSEEIESDIKKIG</sequence>
<feature type="transmembrane region" description="Helical" evidence="8">
    <location>
        <begin position="107"/>
        <end position="128"/>
    </location>
</feature>
<keyword evidence="6 8" id="KW-1133">Transmembrane helix</keyword>
<keyword evidence="10" id="KW-1185">Reference proteome</keyword>
<dbReference type="NCBIfam" id="TIGR03173">
    <property type="entry name" value="pbuX"/>
    <property type="match status" value="1"/>
</dbReference>
<dbReference type="InterPro" id="IPR006043">
    <property type="entry name" value="NCS2"/>
</dbReference>
<keyword evidence="4" id="KW-1003">Cell membrane</keyword>
<keyword evidence="7 8" id="KW-0472">Membrane</keyword>
<feature type="transmembrane region" description="Helical" evidence="8">
    <location>
        <begin position="342"/>
        <end position="363"/>
    </location>
</feature>
<dbReference type="Pfam" id="PF00860">
    <property type="entry name" value="Xan_ur_permease"/>
    <property type="match status" value="1"/>
</dbReference>
<feature type="transmembrane region" description="Helical" evidence="8">
    <location>
        <begin position="233"/>
        <end position="254"/>
    </location>
</feature>
<keyword evidence="5 8" id="KW-0812">Transmembrane</keyword>
<protein>
    <submittedName>
        <fullName evidence="9">Xanthine/uracil permease</fullName>
    </submittedName>
</protein>
<feature type="transmembrane region" description="Helical" evidence="8">
    <location>
        <begin position="197"/>
        <end position="221"/>
    </location>
</feature>
<accession>A0A9W5Y9B2</accession>